<organism evidence="1">
    <name type="scientific">Nothobranchius kadleci</name>
    <name type="common">African annual killifish</name>
    <dbReference type="NCBI Taxonomy" id="1051664"/>
    <lineage>
        <taxon>Eukaryota</taxon>
        <taxon>Metazoa</taxon>
        <taxon>Chordata</taxon>
        <taxon>Craniata</taxon>
        <taxon>Vertebrata</taxon>
        <taxon>Euteleostomi</taxon>
        <taxon>Actinopterygii</taxon>
        <taxon>Neopterygii</taxon>
        <taxon>Teleostei</taxon>
        <taxon>Neoteleostei</taxon>
        <taxon>Acanthomorphata</taxon>
        <taxon>Ovalentaria</taxon>
        <taxon>Atherinomorphae</taxon>
        <taxon>Cyprinodontiformes</taxon>
        <taxon>Nothobranchiidae</taxon>
        <taxon>Nothobranchius</taxon>
    </lineage>
</organism>
<protein>
    <submittedName>
        <fullName evidence="1">Zinc finger, B-box domain containing</fullName>
    </submittedName>
</protein>
<gene>
    <name evidence="1" type="primary">ZBBX</name>
</gene>
<reference evidence="1" key="1">
    <citation type="submission" date="2016-05" db="EMBL/GenBank/DDBJ databases">
        <authorList>
            <person name="Lavstsen T."/>
            <person name="Jespersen J.S."/>
        </authorList>
    </citation>
    <scope>NUCLEOTIDE SEQUENCE</scope>
    <source>
        <tissue evidence="1">Brain</tissue>
    </source>
</reference>
<name>A0A1A8CBS5_NOTKA</name>
<reference evidence="1" key="2">
    <citation type="submission" date="2016-06" db="EMBL/GenBank/DDBJ databases">
        <title>The genome of a short-lived fish provides insights into sex chromosome evolution and the genetic control of aging.</title>
        <authorList>
            <person name="Reichwald K."/>
            <person name="Felder M."/>
            <person name="Petzold A."/>
            <person name="Koch P."/>
            <person name="Groth M."/>
            <person name="Platzer M."/>
        </authorList>
    </citation>
    <scope>NUCLEOTIDE SEQUENCE</scope>
    <source>
        <tissue evidence="1">Brain</tissue>
    </source>
</reference>
<proteinExistence type="predicted"/>
<dbReference type="EMBL" id="HADZ01012300">
    <property type="protein sequence ID" value="SBP76241.1"/>
    <property type="molecule type" value="Transcribed_RNA"/>
</dbReference>
<evidence type="ECO:0000313" key="1">
    <source>
        <dbReference type="EMBL" id="SBP76241.1"/>
    </source>
</evidence>
<sequence>QLHSHVGPLALTLSTNQKYTTGHHNFHPHYPIHDVKSPILPTPLIHFSLMFQFWMETCQKSPKSIFPLVHQ</sequence>
<feature type="non-terminal residue" evidence="1">
    <location>
        <position position="71"/>
    </location>
</feature>
<accession>A0A1A8CBS5</accession>
<dbReference type="AlphaFoldDB" id="A0A1A8CBS5"/>
<feature type="non-terminal residue" evidence="1">
    <location>
        <position position="1"/>
    </location>
</feature>